<dbReference type="AlphaFoldDB" id="A0A7X7LU29"/>
<evidence type="ECO:0000313" key="3">
    <source>
        <dbReference type="Proteomes" id="UP000536534"/>
    </source>
</evidence>
<proteinExistence type="predicted"/>
<dbReference type="OrthoDB" id="8527488at2"/>
<gene>
    <name evidence="2" type="ORF">GX576_02070</name>
</gene>
<keyword evidence="1" id="KW-0472">Membrane</keyword>
<reference evidence="2 3" key="1">
    <citation type="journal article" date="2020" name="Biotechnol. Biofuels">
        <title>New insights from the biogas microbiome by comprehensive genome-resolved metagenomics of nearly 1600 species originating from multiple anaerobic digesters.</title>
        <authorList>
            <person name="Campanaro S."/>
            <person name="Treu L."/>
            <person name="Rodriguez-R L.M."/>
            <person name="Kovalovszki A."/>
            <person name="Ziels R.M."/>
            <person name="Maus I."/>
            <person name="Zhu X."/>
            <person name="Kougias P.G."/>
            <person name="Basile A."/>
            <person name="Luo G."/>
            <person name="Schluter A."/>
            <person name="Konstantinidis K.T."/>
            <person name="Angelidaki I."/>
        </authorList>
    </citation>
    <scope>NUCLEOTIDE SEQUENCE [LARGE SCALE GENOMIC DNA]</scope>
    <source>
        <strain evidence="2">AS06rmzACSIP_256</strain>
    </source>
</reference>
<keyword evidence="1" id="KW-1133">Transmembrane helix</keyword>
<sequence length="168" mass="18118">MNKPATPNPSTALRTEARQARVLALIVGGVFLALVVGFVSMVFFVRDETRLNAVGPIAAAPGAEQGGMVFHGTVNVWEVRGRMTVDAEREARFTLDLRGPTSQPAPPTLQFDLSLDQPGADRPPIPLRHANTGPGSWVASAQLPEPGRWQLRLALPEISGVFAFEVER</sequence>
<organism evidence="2 3">
    <name type="scientific">Thauera phenolivorans</name>
    <dbReference type="NCBI Taxonomy" id="1792543"/>
    <lineage>
        <taxon>Bacteria</taxon>
        <taxon>Pseudomonadati</taxon>
        <taxon>Pseudomonadota</taxon>
        <taxon>Betaproteobacteria</taxon>
        <taxon>Rhodocyclales</taxon>
        <taxon>Zoogloeaceae</taxon>
        <taxon>Thauera</taxon>
    </lineage>
</organism>
<keyword evidence="1" id="KW-0812">Transmembrane</keyword>
<name>A0A7X7LU29_9RHOO</name>
<evidence type="ECO:0000313" key="2">
    <source>
        <dbReference type="EMBL" id="NLF53193.1"/>
    </source>
</evidence>
<feature type="transmembrane region" description="Helical" evidence="1">
    <location>
        <begin position="20"/>
        <end position="45"/>
    </location>
</feature>
<protein>
    <submittedName>
        <fullName evidence="2">AAA family ATPase</fullName>
    </submittedName>
</protein>
<evidence type="ECO:0000256" key="1">
    <source>
        <dbReference type="SAM" id="Phobius"/>
    </source>
</evidence>
<dbReference type="Proteomes" id="UP000536534">
    <property type="component" value="Unassembled WGS sequence"/>
</dbReference>
<comment type="caution">
    <text evidence="2">The sequence shown here is derived from an EMBL/GenBank/DDBJ whole genome shotgun (WGS) entry which is preliminary data.</text>
</comment>
<dbReference type="RefSeq" id="WP_068808992.1">
    <property type="nucleotide sequence ID" value="NZ_MBFM01000005.1"/>
</dbReference>
<dbReference type="EMBL" id="JAAYYV010000054">
    <property type="protein sequence ID" value="NLF53193.1"/>
    <property type="molecule type" value="Genomic_DNA"/>
</dbReference>
<accession>A0A7X7LU29</accession>